<dbReference type="STRING" id="350054.Mflv_4638"/>
<dbReference type="HOGENOM" id="CLU_735327_0_0_11"/>
<accession>A4TFH1</accession>
<proteinExistence type="predicted"/>
<gene>
    <name evidence="2" type="ordered locus">Mflv_4638</name>
</gene>
<evidence type="ECO:0000256" key="1">
    <source>
        <dbReference type="SAM" id="MobiDB-lite"/>
    </source>
</evidence>
<evidence type="ECO:0008006" key="3">
    <source>
        <dbReference type="Google" id="ProtNLM"/>
    </source>
</evidence>
<dbReference type="EMBL" id="CP000656">
    <property type="protein sequence ID" value="ABP47106.1"/>
    <property type="molecule type" value="Genomic_DNA"/>
</dbReference>
<name>A4TFH1_MYCGI</name>
<reference evidence="2" key="2">
    <citation type="journal article" date="2013" name="PLoS ONE">
        <title>A Gene Expression Study of the Activities of Aromatic Ring-Cleavage Dioxygenases in Mycobacterium gilvum PYR-GCK to Changes in Salinity and pH during Pyrene Degradation.</title>
        <authorList>
            <person name="Badejo A.C."/>
            <person name="Badejo A.O."/>
            <person name="Shin K.H."/>
            <person name="Chai Y.G."/>
        </authorList>
    </citation>
    <scope>NUCLEOTIDE SEQUENCE [LARGE SCALE GENOMIC DNA]</scope>
    <source>
        <strain evidence="2">PYR-GCK</strain>
    </source>
</reference>
<sequence>MLTGPPPKFHGTRDILREEYGMRYRRYIERMGAWAVALGMGVALASCPPPALADPTEQGPSDTHSSSTTGTTATENTSTSTTTEPTSPRSPSAGSTVIGRSTLVLPGSNGYAVNTTWYFPNHDEAPIGLIFMQHGWTRTDTNLSALAQQLADQTNSIVVSPTVSSNPSDRYYILNDPINRAVAALFVGDRSELTASAAAAAGHPVSLPQHFVLAAHSAAGTLATAGYLVDAGAASNLKAVILFDSVADGDATTGMAKLAGANAVPVMLIAADVPVTCNDGGAATNTTINSAPDKFVAIMLDHGSHLDAEGANTDSLATWVCGPAPTPQNAAAVQIISAAWINDAFTGSHTGIYAPAGTVIAVDGATARVLAVKGLN</sequence>
<dbReference type="Gene3D" id="3.40.50.1820">
    <property type="entry name" value="alpha/beta hydrolase"/>
    <property type="match status" value="1"/>
</dbReference>
<dbReference type="eggNOG" id="COG1073">
    <property type="taxonomic scope" value="Bacteria"/>
</dbReference>
<protein>
    <recommendedName>
        <fullName evidence="3">Alpha/beta hydrolase</fullName>
    </recommendedName>
</protein>
<dbReference type="InterPro" id="IPR029058">
    <property type="entry name" value="AB_hydrolase_fold"/>
</dbReference>
<dbReference type="AlphaFoldDB" id="A4TFH1"/>
<organism evidence="2">
    <name type="scientific">Mycolicibacterium gilvum (strain PYR-GCK)</name>
    <name type="common">Mycobacterium gilvum (strain PYR-GCK)</name>
    <dbReference type="NCBI Taxonomy" id="350054"/>
    <lineage>
        <taxon>Bacteria</taxon>
        <taxon>Bacillati</taxon>
        <taxon>Actinomycetota</taxon>
        <taxon>Actinomycetes</taxon>
        <taxon>Mycobacteriales</taxon>
        <taxon>Mycobacteriaceae</taxon>
        <taxon>Mycolicibacterium</taxon>
    </lineage>
</organism>
<dbReference type="SUPFAM" id="SSF53474">
    <property type="entry name" value="alpha/beta-Hydrolases"/>
    <property type="match status" value="1"/>
</dbReference>
<feature type="compositionally biased region" description="Low complexity" evidence="1">
    <location>
        <begin position="60"/>
        <end position="92"/>
    </location>
</feature>
<feature type="region of interest" description="Disordered" evidence="1">
    <location>
        <begin position="50"/>
        <end position="98"/>
    </location>
</feature>
<dbReference type="KEGG" id="mgi:Mflv_4638"/>
<evidence type="ECO:0000313" key="2">
    <source>
        <dbReference type="EMBL" id="ABP47106.1"/>
    </source>
</evidence>
<reference evidence="2" key="1">
    <citation type="submission" date="2007-04" db="EMBL/GenBank/DDBJ databases">
        <authorList>
            <consortium name="US DOE Joint Genome Institute"/>
            <person name="Copeland A."/>
            <person name="Lucas S."/>
            <person name="Lapidus A."/>
            <person name="Barry K."/>
            <person name="Detter J.C."/>
            <person name="Glavina del Rio T."/>
            <person name="Hammon N."/>
            <person name="Israni S."/>
            <person name="Dalin E."/>
            <person name="Tice H."/>
            <person name="Pitluck S."/>
            <person name="Chain P."/>
            <person name="Malfatti S."/>
            <person name="Shin M."/>
            <person name="Vergez L."/>
            <person name="Schmutz J."/>
            <person name="Larimer F."/>
            <person name="Land M."/>
            <person name="Hauser L."/>
            <person name="Kyrpides N."/>
            <person name="Mikhailova N."/>
            <person name="Miller C."/>
            <person name="Richardson P."/>
        </authorList>
    </citation>
    <scope>NUCLEOTIDE SEQUENCE</scope>
    <source>
        <strain evidence="2">PYR-GCK</strain>
    </source>
</reference>